<organism evidence="4 5">
    <name type="scientific">Thermoclostridium caenicola</name>
    <dbReference type="NCBI Taxonomy" id="659425"/>
    <lineage>
        <taxon>Bacteria</taxon>
        <taxon>Bacillati</taxon>
        <taxon>Bacillota</taxon>
        <taxon>Clostridia</taxon>
        <taxon>Eubacteriales</taxon>
        <taxon>Oscillospiraceae</taxon>
        <taxon>Thermoclostridium</taxon>
    </lineage>
</organism>
<evidence type="ECO:0000313" key="4">
    <source>
        <dbReference type="EMBL" id="SHI36269.1"/>
    </source>
</evidence>
<evidence type="ECO:0000259" key="3">
    <source>
        <dbReference type="PROSITE" id="PS50977"/>
    </source>
</evidence>
<feature type="domain" description="HTH tetR-type" evidence="3">
    <location>
        <begin position="9"/>
        <end position="69"/>
    </location>
</feature>
<dbReference type="SUPFAM" id="SSF46689">
    <property type="entry name" value="Homeodomain-like"/>
    <property type="match status" value="1"/>
</dbReference>
<dbReference type="AlphaFoldDB" id="A0A1M6AID9"/>
<protein>
    <submittedName>
        <fullName evidence="4">Transcriptional regulator, TetR family</fullName>
    </submittedName>
</protein>
<dbReference type="EMBL" id="FQZP01000001">
    <property type="protein sequence ID" value="SHI36269.1"/>
    <property type="molecule type" value="Genomic_DNA"/>
</dbReference>
<dbReference type="PROSITE" id="PS50977">
    <property type="entry name" value="HTH_TETR_2"/>
    <property type="match status" value="1"/>
</dbReference>
<dbReference type="InterPro" id="IPR050624">
    <property type="entry name" value="HTH-type_Tx_Regulator"/>
</dbReference>
<name>A0A1M6AID9_9FIRM</name>
<dbReference type="PROSITE" id="PS01081">
    <property type="entry name" value="HTH_TETR_1"/>
    <property type="match status" value="1"/>
</dbReference>
<dbReference type="PRINTS" id="PR00455">
    <property type="entry name" value="HTHTETR"/>
</dbReference>
<feature type="DNA-binding region" description="H-T-H motif" evidence="2">
    <location>
        <begin position="32"/>
        <end position="51"/>
    </location>
</feature>
<dbReference type="PANTHER" id="PTHR43479">
    <property type="entry name" value="ACREF/ENVCD OPERON REPRESSOR-RELATED"/>
    <property type="match status" value="1"/>
</dbReference>
<keyword evidence="5" id="KW-1185">Reference proteome</keyword>
<dbReference type="PANTHER" id="PTHR43479:SF11">
    <property type="entry name" value="ACREF_ENVCD OPERON REPRESSOR-RELATED"/>
    <property type="match status" value="1"/>
</dbReference>
<gene>
    <name evidence="4" type="ORF">SAMN05444373_100151</name>
</gene>
<reference evidence="4 5" key="1">
    <citation type="submission" date="2016-11" db="EMBL/GenBank/DDBJ databases">
        <authorList>
            <person name="Varghese N."/>
            <person name="Submissions S."/>
        </authorList>
    </citation>
    <scope>NUCLEOTIDE SEQUENCE [LARGE SCALE GENOMIC DNA]</scope>
    <source>
        <strain evidence="4 5">DSM 19027</strain>
    </source>
</reference>
<proteinExistence type="predicted"/>
<dbReference type="Proteomes" id="UP000324781">
    <property type="component" value="Unassembled WGS sequence"/>
</dbReference>
<dbReference type="InterPro" id="IPR009057">
    <property type="entry name" value="Homeodomain-like_sf"/>
</dbReference>
<keyword evidence="1 2" id="KW-0238">DNA-binding</keyword>
<sequence>MTRISKNPEERKEEILDAAMELFLTRGYEKTSVSDIVRRINVAQGLFYYYFKSKEEVFRAVMERLARQFSERIIAIIRDDSLTFRSRIEKVVDTMHHVLPVSESILMDEIHQEEFRAIHYRLAFQIAGEVIGPIAELLATLRERGLARVKDPKLTASFLVFGVFGLVHGEDDLVHDKKNLTTDTLLDMLSGLLGVSPEVLKNI</sequence>
<dbReference type="GO" id="GO:0003677">
    <property type="term" value="F:DNA binding"/>
    <property type="evidence" value="ECO:0007669"/>
    <property type="project" value="UniProtKB-UniRule"/>
</dbReference>
<dbReference type="Gene3D" id="1.10.357.10">
    <property type="entry name" value="Tetracycline Repressor, domain 2"/>
    <property type="match status" value="1"/>
</dbReference>
<evidence type="ECO:0000313" key="5">
    <source>
        <dbReference type="Proteomes" id="UP000324781"/>
    </source>
</evidence>
<dbReference type="OrthoDB" id="9785164at2"/>
<evidence type="ECO:0000256" key="2">
    <source>
        <dbReference type="PROSITE-ProRule" id="PRU00335"/>
    </source>
</evidence>
<accession>A0A1M6AID9</accession>
<evidence type="ECO:0000256" key="1">
    <source>
        <dbReference type="ARBA" id="ARBA00023125"/>
    </source>
</evidence>
<dbReference type="RefSeq" id="WP_149677335.1">
    <property type="nucleotide sequence ID" value="NZ_FQZP01000001.1"/>
</dbReference>
<dbReference type="InterPro" id="IPR023772">
    <property type="entry name" value="DNA-bd_HTH_TetR-type_CS"/>
</dbReference>
<dbReference type="Pfam" id="PF00440">
    <property type="entry name" value="TetR_N"/>
    <property type="match status" value="1"/>
</dbReference>
<dbReference type="InterPro" id="IPR001647">
    <property type="entry name" value="HTH_TetR"/>
</dbReference>